<dbReference type="EMBL" id="QBKT01000001">
    <property type="protein sequence ID" value="PTX63912.1"/>
    <property type="molecule type" value="Genomic_DNA"/>
</dbReference>
<sequence length="332" mass="38873">MKLLPKIKKIVLNACIILVLSLLLFEVLYRYSIIDFYKAETAHLNSEADLTATSVDFLVFGDSFSATAKEINYIDKLREYNPEKTFVNVSVPGIGIRQVNTFARSKIKKHKPKAIIYQIYVGNDLTDVDHLWSWKQFSLMRNLYWGISDYFLSLSYLNHKLAAFSPRVTSRSYTMATDEFRPEYYDERTKRFLNFDASYFNNTLMLKAPFASRYETWLAEMHEFLETIPEDIPVYLVWIPHCSQVNSYYRNNLNEIGARFEDEVAIQQSDYPFFAKATQDLQQYKNVKQLNPLSVFQVNDTNDNRLYFANDPHINYEGNTVLSDFLQSELPL</sequence>
<dbReference type="SUPFAM" id="SSF52266">
    <property type="entry name" value="SGNH hydrolase"/>
    <property type="match status" value="1"/>
</dbReference>
<dbReference type="Gene3D" id="3.40.50.1110">
    <property type="entry name" value="SGNH hydrolase"/>
    <property type="match status" value="1"/>
</dbReference>
<evidence type="ECO:0000313" key="2">
    <source>
        <dbReference type="Proteomes" id="UP000244090"/>
    </source>
</evidence>
<dbReference type="GO" id="GO:0016788">
    <property type="term" value="F:hydrolase activity, acting on ester bonds"/>
    <property type="evidence" value="ECO:0007669"/>
    <property type="project" value="UniProtKB-ARBA"/>
</dbReference>
<name>A0A2T6C6H3_9FLAO</name>
<evidence type="ECO:0000313" key="1">
    <source>
        <dbReference type="EMBL" id="PTX63912.1"/>
    </source>
</evidence>
<dbReference type="OrthoDB" id="1409150at2"/>
<proteinExistence type="predicted"/>
<gene>
    <name evidence="1" type="ORF">C8N46_101521</name>
</gene>
<comment type="caution">
    <text evidence="1">The sequence shown here is derived from an EMBL/GenBank/DDBJ whole genome shotgun (WGS) entry which is preliminary data.</text>
</comment>
<accession>A0A2T6C6H3</accession>
<organism evidence="1 2">
    <name type="scientific">Kordia periserrulae</name>
    <dbReference type="NCBI Taxonomy" id="701523"/>
    <lineage>
        <taxon>Bacteria</taxon>
        <taxon>Pseudomonadati</taxon>
        <taxon>Bacteroidota</taxon>
        <taxon>Flavobacteriia</taxon>
        <taxon>Flavobacteriales</taxon>
        <taxon>Flavobacteriaceae</taxon>
        <taxon>Kordia</taxon>
    </lineage>
</organism>
<dbReference type="AlphaFoldDB" id="A0A2T6C6H3"/>
<evidence type="ECO:0008006" key="3">
    <source>
        <dbReference type="Google" id="ProtNLM"/>
    </source>
</evidence>
<dbReference type="RefSeq" id="WP_146169704.1">
    <property type="nucleotide sequence ID" value="NZ_QBKT01000001.1"/>
</dbReference>
<dbReference type="Proteomes" id="UP000244090">
    <property type="component" value="Unassembled WGS sequence"/>
</dbReference>
<reference evidence="1 2" key="1">
    <citation type="submission" date="2018-04" db="EMBL/GenBank/DDBJ databases">
        <title>Genomic Encyclopedia of Archaeal and Bacterial Type Strains, Phase II (KMG-II): from individual species to whole genera.</title>
        <authorList>
            <person name="Goeker M."/>
        </authorList>
    </citation>
    <scope>NUCLEOTIDE SEQUENCE [LARGE SCALE GENOMIC DNA]</scope>
    <source>
        <strain evidence="1 2">DSM 25731</strain>
    </source>
</reference>
<dbReference type="InterPro" id="IPR036514">
    <property type="entry name" value="SGNH_hydro_sf"/>
</dbReference>
<protein>
    <recommendedName>
        <fullName evidence="3">GDSL-like lipase/acylhydrolase family protein</fullName>
    </recommendedName>
</protein>
<keyword evidence="2" id="KW-1185">Reference proteome</keyword>